<name>A0AAX3LWH6_9BACL</name>
<dbReference type="KEGG" id="pka:PQ456_12115"/>
<keyword evidence="2" id="KW-1185">Reference proteome</keyword>
<gene>
    <name evidence="1" type="ORF">PQ456_12115</name>
</gene>
<dbReference type="Proteomes" id="UP001220509">
    <property type="component" value="Chromosome"/>
</dbReference>
<dbReference type="Pfam" id="PF21196">
    <property type="entry name" value="PcrA_UvrD_tudor"/>
    <property type="match status" value="1"/>
</dbReference>
<evidence type="ECO:0000313" key="2">
    <source>
        <dbReference type="Proteomes" id="UP001220509"/>
    </source>
</evidence>
<evidence type="ECO:0000313" key="1">
    <source>
        <dbReference type="EMBL" id="WCT53955.1"/>
    </source>
</evidence>
<accession>A0AAX3LWH6</accession>
<dbReference type="RefSeq" id="WP_273612511.1">
    <property type="nucleotide sequence ID" value="NZ_CP117416.1"/>
</dbReference>
<organism evidence="1 2">
    <name type="scientific">Paenibacillus kyungheensis</name>
    <dbReference type="NCBI Taxonomy" id="1452732"/>
    <lineage>
        <taxon>Bacteria</taxon>
        <taxon>Bacillati</taxon>
        <taxon>Bacillota</taxon>
        <taxon>Bacilli</taxon>
        <taxon>Bacillales</taxon>
        <taxon>Paenibacillaceae</taxon>
        <taxon>Paenibacillus</taxon>
    </lineage>
</organism>
<dbReference type="AlphaFoldDB" id="A0AAX3LWH6"/>
<proteinExistence type="predicted"/>
<dbReference type="EMBL" id="CP117416">
    <property type="protein sequence ID" value="WCT53955.1"/>
    <property type="molecule type" value="Genomic_DNA"/>
</dbReference>
<sequence length="163" mass="18320">MSYDLHISKTEQWMDSKSNPITEKELIKVNHLLKGLPFIFEQGRLTLCGADSTVISLMIDIASQLHGYVQGDELEYYSDPNLFPPVVSSLLIDTADSTVALNEWVDAIKVGDTIHHVKFGLGQIESIIGKQQDKELIVRFSEKTKRILAHQASNKYHVVTSHT</sequence>
<protein>
    <submittedName>
        <fullName evidence="1">Uncharacterized protein</fullName>
    </submittedName>
</protein>
<reference evidence="1 2" key="1">
    <citation type="submission" date="2023-02" db="EMBL/GenBank/DDBJ databases">
        <title>Genome sequence of Paenibacillus kyungheensis KACC 18744.</title>
        <authorList>
            <person name="Kim S."/>
            <person name="Heo J."/>
            <person name="Kwon S.-W."/>
        </authorList>
    </citation>
    <scope>NUCLEOTIDE SEQUENCE [LARGE SCALE GENOMIC DNA]</scope>
    <source>
        <strain evidence="1 2">KACC 18744</strain>
    </source>
</reference>